<feature type="transmembrane region" description="Helical" evidence="13">
    <location>
        <begin position="408"/>
        <end position="427"/>
    </location>
</feature>
<keyword evidence="5 13" id="KW-0812">Transmembrane</keyword>
<dbReference type="InterPro" id="IPR050277">
    <property type="entry name" value="Sodium:Solute_Symporter"/>
</dbReference>
<evidence type="ECO:0000256" key="12">
    <source>
        <dbReference type="ARBA" id="ARBA00033708"/>
    </source>
</evidence>
<comment type="catalytic activity">
    <reaction evidence="12">
        <text>L-proline(in) + Na(+)(in) = L-proline(out) + Na(+)(out)</text>
        <dbReference type="Rhea" id="RHEA:28967"/>
        <dbReference type="ChEBI" id="CHEBI:29101"/>
        <dbReference type="ChEBI" id="CHEBI:60039"/>
    </reaction>
</comment>
<feature type="transmembrane region" description="Helical" evidence="13">
    <location>
        <begin position="75"/>
        <end position="95"/>
    </location>
</feature>
<feature type="transmembrane region" description="Helical" evidence="13">
    <location>
        <begin position="588"/>
        <end position="608"/>
    </location>
</feature>
<evidence type="ECO:0000256" key="1">
    <source>
        <dbReference type="ARBA" id="ARBA00004651"/>
    </source>
</evidence>
<feature type="transmembrane region" description="Helical" evidence="13">
    <location>
        <begin position="486"/>
        <end position="510"/>
    </location>
</feature>
<dbReference type="InterPro" id="IPR038377">
    <property type="entry name" value="Na/Glc_symporter_sf"/>
</dbReference>
<feature type="transmembrane region" description="Helical" evidence="13">
    <location>
        <begin position="131"/>
        <end position="152"/>
    </location>
</feature>
<dbReference type="GO" id="GO:0005886">
    <property type="term" value="C:plasma membrane"/>
    <property type="evidence" value="ECO:0007669"/>
    <property type="project" value="UniProtKB-SubCell"/>
</dbReference>
<name>A0A2U1B926_9BACT</name>
<evidence type="ECO:0000256" key="11">
    <source>
        <dbReference type="ARBA" id="ARBA00023201"/>
    </source>
</evidence>
<dbReference type="Proteomes" id="UP000245959">
    <property type="component" value="Unassembled WGS sequence"/>
</dbReference>
<dbReference type="Gene3D" id="1.20.1730.10">
    <property type="entry name" value="Sodium/glucose cotransporter"/>
    <property type="match status" value="1"/>
</dbReference>
<reference evidence="14 15" key="1">
    <citation type="submission" date="2018-04" db="EMBL/GenBank/DDBJ databases">
        <title>Genomic Encyclopedia of Type Strains, Phase IV (KMG-IV): sequencing the most valuable type-strain genomes for metagenomic binning, comparative biology and taxonomic classification.</title>
        <authorList>
            <person name="Goeker M."/>
        </authorList>
    </citation>
    <scope>NUCLEOTIDE SEQUENCE [LARGE SCALE GENOMIC DNA]</scope>
    <source>
        <strain evidence="14 15">DSM 14823</strain>
    </source>
</reference>
<evidence type="ECO:0000256" key="6">
    <source>
        <dbReference type="ARBA" id="ARBA00022847"/>
    </source>
</evidence>
<proteinExistence type="inferred from homology"/>
<evidence type="ECO:0000313" key="14">
    <source>
        <dbReference type="EMBL" id="PVY45158.1"/>
    </source>
</evidence>
<evidence type="ECO:0000256" key="2">
    <source>
        <dbReference type="ARBA" id="ARBA00006434"/>
    </source>
</evidence>
<evidence type="ECO:0000256" key="7">
    <source>
        <dbReference type="ARBA" id="ARBA00022989"/>
    </source>
</evidence>
<keyword evidence="6" id="KW-0769">Symport</keyword>
<evidence type="ECO:0008006" key="16">
    <source>
        <dbReference type="Google" id="ProtNLM"/>
    </source>
</evidence>
<comment type="subcellular location">
    <subcellularLocation>
        <location evidence="1">Cell membrane</location>
        <topology evidence="1">Multi-pass membrane protein</topology>
    </subcellularLocation>
</comment>
<comment type="similarity">
    <text evidence="2">Belongs to the sodium:solute symporter (SSF) (TC 2.A.21) family.</text>
</comment>
<dbReference type="EMBL" id="QEKH01000003">
    <property type="protein sequence ID" value="PVY45158.1"/>
    <property type="molecule type" value="Genomic_DNA"/>
</dbReference>
<dbReference type="PROSITE" id="PS50283">
    <property type="entry name" value="NA_SOLUT_SYMP_3"/>
    <property type="match status" value="1"/>
</dbReference>
<keyword evidence="15" id="KW-1185">Reference proteome</keyword>
<keyword evidence="10 13" id="KW-0472">Membrane</keyword>
<dbReference type="RefSeq" id="WP_116882732.1">
    <property type="nucleotide sequence ID" value="NZ_CABMMC010000139.1"/>
</dbReference>
<keyword evidence="11" id="KW-0739">Sodium transport</keyword>
<feature type="transmembrane region" description="Helical" evidence="13">
    <location>
        <begin position="196"/>
        <end position="216"/>
    </location>
</feature>
<dbReference type="OrthoDB" id="9814523at2"/>
<accession>A0A2U1B926</accession>
<dbReference type="InterPro" id="IPR001734">
    <property type="entry name" value="Na/solute_symporter"/>
</dbReference>
<feature type="transmembrane region" description="Helical" evidence="13">
    <location>
        <begin position="656"/>
        <end position="680"/>
    </location>
</feature>
<feature type="transmembrane region" description="Helical" evidence="13">
    <location>
        <begin position="461"/>
        <end position="480"/>
    </location>
</feature>
<keyword evidence="7 13" id="KW-1133">Transmembrane helix</keyword>
<dbReference type="GeneID" id="78294062"/>
<dbReference type="AlphaFoldDB" id="A0A2U1B926"/>
<dbReference type="GO" id="GO:0006814">
    <property type="term" value="P:sodium ion transport"/>
    <property type="evidence" value="ECO:0007669"/>
    <property type="project" value="UniProtKB-KW"/>
</dbReference>
<feature type="transmembrane region" description="Helical" evidence="13">
    <location>
        <begin position="43"/>
        <end position="63"/>
    </location>
</feature>
<organism evidence="14 15">
    <name type="scientific">Victivallis vadensis</name>
    <dbReference type="NCBI Taxonomy" id="172901"/>
    <lineage>
        <taxon>Bacteria</taxon>
        <taxon>Pseudomonadati</taxon>
        <taxon>Lentisphaerota</taxon>
        <taxon>Lentisphaeria</taxon>
        <taxon>Victivallales</taxon>
        <taxon>Victivallaceae</taxon>
        <taxon>Victivallis</taxon>
    </lineage>
</organism>
<evidence type="ECO:0000256" key="5">
    <source>
        <dbReference type="ARBA" id="ARBA00022692"/>
    </source>
</evidence>
<feature type="transmembrane region" description="Helical" evidence="13">
    <location>
        <begin position="290"/>
        <end position="312"/>
    </location>
</feature>
<dbReference type="PANTHER" id="PTHR48086:SF3">
    <property type="entry name" value="SODIUM_PROLINE SYMPORTER"/>
    <property type="match status" value="1"/>
</dbReference>
<comment type="caution">
    <text evidence="14">The sequence shown here is derived from an EMBL/GenBank/DDBJ whole genome shotgun (WGS) entry which is preliminary data.</text>
</comment>
<feature type="transmembrane region" description="Helical" evidence="13">
    <location>
        <begin position="164"/>
        <end position="189"/>
    </location>
</feature>
<dbReference type="PANTHER" id="PTHR48086">
    <property type="entry name" value="SODIUM/PROLINE SYMPORTER-RELATED"/>
    <property type="match status" value="1"/>
</dbReference>
<protein>
    <recommendedName>
        <fullName evidence="16">Sodium:solute symporter family protein</fullName>
    </recommendedName>
</protein>
<evidence type="ECO:0000256" key="3">
    <source>
        <dbReference type="ARBA" id="ARBA00022448"/>
    </source>
</evidence>
<feature type="transmembrane region" description="Helical" evidence="13">
    <location>
        <begin position="692"/>
        <end position="716"/>
    </location>
</feature>
<feature type="transmembrane region" description="Helical" evidence="13">
    <location>
        <begin position="6"/>
        <end position="22"/>
    </location>
</feature>
<evidence type="ECO:0000256" key="13">
    <source>
        <dbReference type="SAM" id="Phobius"/>
    </source>
</evidence>
<evidence type="ECO:0000256" key="8">
    <source>
        <dbReference type="ARBA" id="ARBA00023053"/>
    </source>
</evidence>
<keyword evidence="8" id="KW-0915">Sodium</keyword>
<dbReference type="GO" id="GO:0015293">
    <property type="term" value="F:symporter activity"/>
    <property type="evidence" value="ECO:0007669"/>
    <property type="project" value="UniProtKB-KW"/>
</dbReference>
<sequence>MSWIDWIILLLPLMFVIYMGHRSRRYVKGVADFLAAGRICGRYVICVADVVGALAVVTLVAQVEANYQTGFALTFWNQLLAPLGIVMALTGYCTYRYRETRAMSLGQFLEMRYSRNFRIFASALRTFSETICNMIVPAVSARFFICLLGLPFQVKLFGFEISTFALIVIGVLTLALFIIWCGGTVALIITDALQAILSYPILTVLVIFVLCNFSWFDQIAPVMADRIPGESFLNPYDIQSLRDFNLFALIVTLMSSILNRASWIGAGATAAGRTPHEQKMAGVLGAWRNGFAIIFYFLMGAVVITVLTHADFSAKAREIRRNLSGRAAEEVIDDAGLRRKYIAAAEALPETHHEIGVDEPYSQLRNPDTPYLDTALSVLREGENGNAKFQEFRTLYFQQMLPITIRHVLPVGLIGLFALLMIMLMLSTDDSRIFSGALTLVQDVILPVYGKALPPRTHLLALRLAAVGIGVIFFLGSFCMAQLDYINLFCVITTSIWLGGAGPVMIGGLYSRFGNTAGAYASLIVGTVVSGGGILMQRNWADSIYPWLERVGWQENIGAVLEAVSGPFHPYVVWRMDAIKFPINSNELFFIAMLLGIAAYCAVSLLTFKEKFNLDRMLHRGIYSDGGESRKTEPNFRSVFSRLIGIDENYTRGDKVIAWSVFAYSFVYSFVVMFAGVFVWNAIRPWPMLWWSWYFFIFNLIVPGIVACISTVWFMIGGIVDLRRMLRDLAARTDNPLDDGRVEGHVSLADIKEFKMREESGKRR</sequence>
<keyword evidence="4" id="KW-1003">Cell membrane</keyword>
<evidence type="ECO:0000256" key="9">
    <source>
        <dbReference type="ARBA" id="ARBA00023065"/>
    </source>
</evidence>
<evidence type="ECO:0000313" key="15">
    <source>
        <dbReference type="Proteomes" id="UP000245959"/>
    </source>
</evidence>
<evidence type="ECO:0000256" key="10">
    <source>
        <dbReference type="ARBA" id="ARBA00023136"/>
    </source>
</evidence>
<keyword evidence="3" id="KW-0813">Transport</keyword>
<gene>
    <name evidence="14" type="ORF">C8D82_10372</name>
</gene>
<evidence type="ECO:0000256" key="4">
    <source>
        <dbReference type="ARBA" id="ARBA00022475"/>
    </source>
</evidence>
<keyword evidence="9" id="KW-0406">Ion transport</keyword>
<feature type="transmembrane region" description="Helical" evidence="13">
    <location>
        <begin position="517"/>
        <end position="536"/>
    </location>
</feature>